<dbReference type="Proteomes" id="UP000183788">
    <property type="component" value="Unassembled WGS sequence"/>
</dbReference>
<dbReference type="PANTHER" id="PTHR35866:SF1">
    <property type="entry name" value="YKGJ FAMILY CYSTEINE CLUSTER PROTEIN"/>
    <property type="match status" value="1"/>
</dbReference>
<name>A0A1K1SRU7_9BACT</name>
<dbReference type="EMBL" id="FPIZ01000030">
    <property type="protein sequence ID" value="SFW87014.1"/>
    <property type="molecule type" value="Genomic_DNA"/>
</dbReference>
<protein>
    <submittedName>
        <fullName evidence="2">YkgJ family cysteine cluster protein</fullName>
    </submittedName>
</protein>
<dbReference type="OrthoDB" id="665764at2"/>
<proteinExistence type="predicted"/>
<evidence type="ECO:0000313" key="1">
    <source>
        <dbReference type="EMBL" id="SFW87014.1"/>
    </source>
</evidence>
<dbReference type="AlphaFoldDB" id="A0A1K1SRU7"/>
<organism evidence="1 3">
    <name type="scientific">Chitinophaga sancti</name>
    <dbReference type="NCBI Taxonomy" id="1004"/>
    <lineage>
        <taxon>Bacteria</taxon>
        <taxon>Pseudomonadati</taxon>
        <taxon>Bacteroidota</taxon>
        <taxon>Chitinophagia</taxon>
        <taxon>Chitinophagales</taxon>
        <taxon>Chitinophagaceae</taxon>
        <taxon>Chitinophaga</taxon>
    </lineage>
</organism>
<dbReference type="STRING" id="1004.SAMN05661012_06015"/>
<reference evidence="1 3" key="1">
    <citation type="submission" date="2016-11" db="EMBL/GenBank/DDBJ databases">
        <authorList>
            <person name="Jaros S."/>
            <person name="Januszkiewicz K."/>
            <person name="Wedrychowicz H."/>
        </authorList>
    </citation>
    <scope>NUCLEOTIDE SEQUENCE [LARGE SCALE GENOMIC DNA]</scope>
    <source>
        <strain evidence="1 3">DSM 784</strain>
    </source>
</reference>
<dbReference type="EMBL" id="CP140154">
    <property type="protein sequence ID" value="WQG89086.1"/>
    <property type="molecule type" value="Genomic_DNA"/>
</dbReference>
<dbReference type="Proteomes" id="UP001326715">
    <property type="component" value="Chromosome"/>
</dbReference>
<dbReference type="PANTHER" id="PTHR35866">
    <property type="entry name" value="PUTATIVE-RELATED"/>
    <property type="match status" value="1"/>
</dbReference>
<evidence type="ECO:0000313" key="3">
    <source>
        <dbReference type="Proteomes" id="UP000183788"/>
    </source>
</evidence>
<evidence type="ECO:0000313" key="2">
    <source>
        <dbReference type="EMBL" id="WQG89086.1"/>
    </source>
</evidence>
<sequence>MKLTTTLTEIALAAEEKEAENLAFRSFLQSQDSNDIDGLVQELDALITPQIDCTSCGNCCRNLMINVTEDEVSALATHLNTSNTELKEKYIETGSSNDRMIINTIPCHFLHENRCTIYEHRFAGCREFPALHLPNFNKRLFTTFTHYSNCLIIYNVVEEMKNKLSFHQ</sequence>
<dbReference type="InterPro" id="IPR005358">
    <property type="entry name" value="Puta_zinc/iron-chelating_dom"/>
</dbReference>
<gene>
    <name evidence="1" type="ORF">SAMN05661012_06015</name>
    <name evidence="2" type="ORF">SR876_29585</name>
</gene>
<dbReference type="Pfam" id="PF03692">
    <property type="entry name" value="CxxCxxCC"/>
    <property type="match status" value="1"/>
</dbReference>
<reference evidence="2 4" key="2">
    <citation type="submission" date="2023-11" db="EMBL/GenBank/DDBJ databases">
        <title>MicrobeMod: A computational toolkit for identifying prokaryotic methylation and restriction-modification with nanopore sequencing.</title>
        <authorList>
            <person name="Crits-Christoph A."/>
            <person name="Kang S.C."/>
            <person name="Lee H."/>
            <person name="Ostrov N."/>
        </authorList>
    </citation>
    <scope>NUCLEOTIDE SEQUENCE [LARGE SCALE GENOMIC DNA]</scope>
    <source>
        <strain evidence="2 4">ATCC 23090</strain>
    </source>
</reference>
<accession>A0A1K1SRU7</accession>
<dbReference type="RefSeq" id="WP_072365545.1">
    <property type="nucleotide sequence ID" value="NZ_CBHWAX010000139.1"/>
</dbReference>
<keyword evidence="4" id="KW-1185">Reference proteome</keyword>
<evidence type="ECO:0000313" key="4">
    <source>
        <dbReference type="Proteomes" id="UP001326715"/>
    </source>
</evidence>